<name>A0A6J7CTB2_9ZZZZ</name>
<feature type="transmembrane region" description="Helical" evidence="6">
    <location>
        <begin position="389"/>
        <end position="407"/>
    </location>
</feature>
<dbReference type="PANTHER" id="PTHR30250:SF26">
    <property type="entry name" value="PSMA PROTEIN"/>
    <property type="match status" value="1"/>
</dbReference>
<evidence type="ECO:0000256" key="3">
    <source>
        <dbReference type="ARBA" id="ARBA00022692"/>
    </source>
</evidence>
<dbReference type="InterPro" id="IPR050833">
    <property type="entry name" value="Poly_Biosynth_Transport"/>
</dbReference>
<evidence type="ECO:0000256" key="2">
    <source>
        <dbReference type="ARBA" id="ARBA00022475"/>
    </source>
</evidence>
<dbReference type="EMBL" id="CAFBLN010000005">
    <property type="protein sequence ID" value="CAB4861111.1"/>
    <property type="molecule type" value="Genomic_DNA"/>
</dbReference>
<accession>A0A6J7CTB2</accession>
<dbReference type="PANTHER" id="PTHR30250">
    <property type="entry name" value="PST FAMILY PREDICTED COLANIC ACID TRANSPORTER"/>
    <property type="match status" value="1"/>
</dbReference>
<feature type="transmembrane region" description="Helical" evidence="6">
    <location>
        <begin position="419"/>
        <end position="442"/>
    </location>
</feature>
<proteinExistence type="predicted"/>
<keyword evidence="2" id="KW-1003">Cell membrane</keyword>
<feature type="transmembrane region" description="Helical" evidence="6">
    <location>
        <begin position="299"/>
        <end position="321"/>
    </location>
</feature>
<feature type="transmembrane region" description="Helical" evidence="6">
    <location>
        <begin position="327"/>
        <end position="345"/>
    </location>
</feature>
<keyword evidence="4 6" id="KW-1133">Transmembrane helix</keyword>
<evidence type="ECO:0000256" key="5">
    <source>
        <dbReference type="ARBA" id="ARBA00023136"/>
    </source>
</evidence>
<organism evidence="7">
    <name type="scientific">freshwater metagenome</name>
    <dbReference type="NCBI Taxonomy" id="449393"/>
    <lineage>
        <taxon>unclassified sequences</taxon>
        <taxon>metagenomes</taxon>
        <taxon>ecological metagenomes</taxon>
    </lineage>
</organism>
<evidence type="ECO:0000313" key="7">
    <source>
        <dbReference type="EMBL" id="CAB4861111.1"/>
    </source>
</evidence>
<feature type="transmembrane region" description="Helical" evidence="6">
    <location>
        <begin position="454"/>
        <end position="475"/>
    </location>
</feature>
<keyword evidence="3 6" id="KW-0812">Transmembrane</keyword>
<evidence type="ECO:0000256" key="4">
    <source>
        <dbReference type="ARBA" id="ARBA00022989"/>
    </source>
</evidence>
<feature type="transmembrane region" description="Helical" evidence="6">
    <location>
        <begin position="170"/>
        <end position="194"/>
    </location>
</feature>
<dbReference type="GO" id="GO:0005886">
    <property type="term" value="C:plasma membrane"/>
    <property type="evidence" value="ECO:0007669"/>
    <property type="project" value="UniProtKB-SubCell"/>
</dbReference>
<protein>
    <submittedName>
        <fullName evidence="7">Unannotated protein</fullName>
    </submittedName>
</protein>
<gene>
    <name evidence="7" type="ORF">UFOPK3381_00257</name>
</gene>
<evidence type="ECO:0000256" key="1">
    <source>
        <dbReference type="ARBA" id="ARBA00004651"/>
    </source>
</evidence>
<comment type="subcellular location">
    <subcellularLocation>
        <location evidence="1">Cell membrane</location>
        <topology evidence="1">Multi-pass membrane protein</topology>
    </subcellularLocation>
</comment>
<feature type="transmembrane region" description="Helical" evidence="6">
    <location>
        <begin position="144"/>
        <end position="164"/>
    </location>
</feature>
<feature type="transmembrane region" description="Helical" evidence="6">
    <location>
        <begin position="75"/>
        <end position="95"/>
    </location>
</feature>
<evidence type="ECO:0000256" key="6">
    <source>
        <dbReference type="SAM" id="Phobius"/>
    </source>
</evidence>
<keyword evidence="5 6" id="KW-0472">Membrane</keyword>
<sequence length="512" mass="55245">MRAAGVICVLLIALITTPIALSHLGLVEFGIWSFVTVTVGYISTLDPGFGNMVVRYGARGRIEGDNLIGARITTVGTLAWLGIGAAGLPIVVAIVHPLMDHLNYSPGVQTAAERFFYWTYALVFFGSMLATLSSRLVSVGEQWIITVIDVASRLIYAVLLIVLLQQGMRLSAIVIATSAQYVSAYIATLVVIIARHGTPFASPRGISPEIRRELRRVTGWFQLNSILETLTYETDPIVISTLVSPGATGLWSIAQRLARQITYFGYIPNGNLLPAISAAVAANEGLEGLRRIYVRANRIIVLIGVVMAGLVMALGPVLLTAWLNRPFFNASTATILIALGMVVGTPRPATAAAIFAIGKVGLGTRAQLVAFLVNIVLTLSLVHPFGLTGVLVGTLCAKVCATSYLLIRFSRMVESSARMLVLPWISRAAFIGATTTIITRLLMDRWEWALDSRWHALAGAAALSTLFGAIALVAIRLTNYFSREDLLWLRGAMPGPIRRCFPDRAIRLLCGS</sequence>
<feature type="transmembrane region" description="Helical" evidence="6">
    <location>
        <begin position="32"/>
        <end position="54"/>
    </location>
</feature>
<feature type="transmembrane region" description="Helical" evidence="6">
    <location>
        <begin position="115"/>
        <end position="132"/>
    </location>
</feature>
<dbReference type="AlphaFoldDB" id="A0A6J7CTB2"/>
<reference evidence="7" key="1">
    <citation type="submission" date="2020-05" db="EMBL/GenBank/DDBJ databases">
        <authorList>
            <person name="Chiriac C."/>
            <person name="Salcher M."/>
            <person name="Ghai R."/>
            <person name="Kavagutti S V."/>
        </authorList>
    </citation>
    <scope>NUCLEOTIDE SEQUENCE</scope>
</reference>